<proteinExistence type="predicted"/>
<name>X0BYI4_FUSOX</name>
<dbReference type="EMBL" id="KI980036">
    <property type="protein sequence ID" value="EXK75602.1"/>
    <property type="molecule type" value="Genomic_DNA"/>
</dbReference>
<sequence length="32" mass="3584">MPYCCEELDCDVICPRRCIPGILDIVLSCPTL</sequence>
<gene>
    <name evidence="1" type="ORF">FOQG_19631</name>
</gene>
<dbReference type="HOGENOM" id="CLU_3392422_0_0_1"/>
<evidence type="ECO:0000313" key="1">
    <source>
        <dbReference type="EMBL" id="EXK75602.1"/>
    </source>
</evidence>
<dbReference type="AlphaFoldDB" id="X0BYI4"/>
<dbReference type="Proteomes" id="UP000030663">
    <property type="component" value="Unassembled WGS sequence"/>
</dbReference>
<keyword evidence="2" id="KW-1185">Reference proteome</keyword>
<protein>
    <submittedName>
        <fullName evidence="1">Uncharacterized protein</fullName>
    </submittedName>
</protein>
<evidence type="ECO:0000313" key="2">
    <source>
        <dbReference type="Proteomes" id="UP000030663"/>
    </source>
</evidence>
<accession>X0BYI4</accession>
<reference evidence="1 2" key="1">
    <citation type="submission" date="2011-11" db="EMBL/GenBank/DDBJ databases">
        <title>The Genome Sequence of Fusarium oxysporum PHW815.</title>
        <authorList>
            <consortium name="The Broad Institute Genome Sequencing Platform"/>
            <person name="Ma L.-J."/>
            <person name="Gale L.R."/>
            <person name="Schwartz D.C."/>
            <person name="Zhou S."/>
            <person name="Corby-Kistler H."/>
            <person name="Young S.K."/>
            <person name="Zeng Q."/>
            <person name="Gargeya S."/>
            <person name="Fitzgerald M."/>
            <person name="Haas B."/>
            <person name="Abouelleil A."/>
            <person name="Alvarado L."/>
            <person name="Arachchi H.M."/>
            <person name="Berlin A."/>
            <person name="Brown A."/>
            <person name="Chapman S.B."/>
            <person name="Chen Z."/>
            <person name="Dunbar C."/>
            <person name="Freedman E."/>
            <person name="Gearin G."/>
            <person name="Goldberg J."/>
            <person name="Griggs A."/>
            <person name="Gujja S."/>
            <person name="Heiman D."/>
            <person name="Howarth C."/>
            <person name="Larson L."/>
            <person name="Lui A."/>
            <person name="MacDonald P.J.P."/>
            <person name="Montmayeur A."/>
            <person name="Murphy C."/>
            <person name="Neiman D."/>
            <person name="Pearson M."/>
            <person name="Priest M."/>
            <person name="Roberts A."/>
            <person name="Saif S."/>
            <person name="Shea T."/>
            <person name="Shenoy N."/>
            <person name="Sisk P."/>
            <person name="Stolte C."/>
            <person name="Sykes S."/>
            <person name="Wortman J."/>
            <person name="Nusbaum C."/>
            <person name="Birren B."/>
        </authorList>
    </citation>
    <scope>NUCLEOTIDE SEQUENCE [LARGE SCALE GENOMIC DNA]</scope>
    <source>
        <strain evidence="1 2">54005</strain>
    </source>
</reference>
<organism evidence="1 2">
    <name type="scientific">Fusarium oxysporum f. sp. raphani 54005</name>
    <dbReference type="NCBI Taxonomy" id="1089458"/>
    <lineage>
        <taxon>Eukaryota</taxon>
        <taxon>Fungi</taxon>
        <taxon>Dikarya</taxon>
        <taxon>Ascomycota</taxon>
        <taxon>Pezizomycotina</taxon>
        <taxon>Sordariomycetes</taxon>
        <taxon>Hypocreomycetidae</taxon>
        <taxon>Hypocreales</taxon>
        <taxon>Nectriaceae</taxon>
        <taxon>Fusarium</taxon>
        <taxon>Fusarium oxysporum species complex</taxon>
    </lineage>
</organism>